<dbReference type="OrthoDB" id="7576888at2"/>
<evidence type="ECO:0000313" key="2">
    <source>
        <dbReference type="EMBL" id="ADK80946.1"/>
    </source>
</evidence>
<dbReference type="Pfam" id="PF13466">
    <property type="entry name" value="STAS_2"/>
    <property type="match status" value="1"/>
</dbReference>
<evidence type="ECO:0000259" key="1">
    <source>
        <dbReference type="PROSITE" id="PS50801"/>
    </source>
</evidence>
<reference evidence="2 3" key="1">
    <citation type="journal article" date="2010" name="Stand. Genomic Sci.">
        <title>Complete genome sequence of Spirochaeta smaragdinae type strain (SEBR 4228).</title>
        <authorList>
            <person name="Mavromatis K."/>
            <person name="Yasawong M."/>
            <person name="Chertkov O."/>
            <person name="Lapidus A."/>
            <person name="Lucas S."/>
            <person name="Nolan M."/>
            <person name="Del Rio T.G."/>
            <person name="Tice H."/>
            <person name="Cheng J.F."/>
            <person name="Pitluck S."/>
            <person name="Liolios K."/>
            <person name="Ivanova N."/>
            <person name="Tapia R."/>
            <person name="Han C."/>
            <person name="Bruce D."/>
            <person name="Goodwin L."/>
            <person name="Pati A."/>
            <person name="Chen A."/>
            <person name="Palaniappan K."/>
            <person name="Land M."/>
            <person name="Hauser L."/>
            <person name="Chang Y.J."/>
            <person name="Jeffries C.D."/>
            <person name="Detter J.C."/>
            <person name="Rohde M."/>
            <person name="Brambilla E."/>
            <person name="Spring S."/>
            <person name="Goker M."/>
            <person name="Sikorski J."/>
            <person name="Woyke T."/>
            <person name="Bristow J."/>
            <person name="Eisen J.A."/>
            <person name="Markowitz V."/>
            <person name="Hugenholtz P."/>
            <person name="Klenk H.P."/>
            <person name="Kyrpides N.C."/>
        </authorList>
    </citation>
    <scope>NUCLEOTIDE SEQUENCE [LARGE SCALE GENOMIC DNA]</scope>
    <source>
        <strain evidence="3">DSM 11293 / JCM 15392 / SEBR 4228</strain>
    </source>
</reference>
<keyword evidence="2" id="KW-0808">Transferase</keyword>
<dbReference type="PROSITE" id="PS50801">
    <property type="entry name" value="STAS"/>
    <property type="match status" value="1"/>
</dbReference>
<dbReference type="RefSeq" id="WP_013254410.1">
    <property type="nucleotide sequence ID" value="NC_014364.1"/>
</dbReference>
<evidence type="ECO:0000313" key="3">
    <source>
        <dbReference type="Proteomes" id="UP000002318"/>
    </source>
</evidence>
<dbReference type="EMBL" id="CP002116">
    <property type="protein sequence ID" value="ADK80946.1"/>
    <property type="molecule type" value="Genomic_DNA"/>
</dbReference>
<dbReference type="Gene3D" id="3.30.750.24">
    <property type="entry name" value="STAS domain"/>
    <property type="match status" value="1"/>
</dbReference>
<proteinExistence type="predicted"/>
<dbReference type="AlphaFoldDB" id="E1R6C8"/>
<dbReference type="InterPro" id="IPR058548">
    <property type="entry name" value="MlaB-like_STAS"/>
</dbReference>
<dbReference type="HOGENOM" id="CLU_2182304_0_0_12"/>
<accession>E1R6C8</accession>
<sequence length="109" mass="12081">MNEQNDSSVVVALGAKATIEQVSSLADEIRAKLKQTDMLLFQVDQVEQIDLSVIQLMYATKRQADKEGKTFQFTGTASQAFLDTLVDAGFLNEPVDDLSVLHRSLIDFD</sequence>
<feature type="domain" description="STAS" evidence="1">
    <location>
        <begin position="1"/>
        <end position="109"/>
    </location>
</feature>
<keyword evidence="3" id="KW-1185">Reference proteome</keyword>
<dbReference type="Proteomes" id="UP000002318">
    <property type="component" value="Chromosome"/>
</dbReference>
<dbReference type="STRING" id="573413.Spirs_1820"/>
<name>E1R6C8_SEDSS</name>
<protein>
    <submittedName>
        <fullName evidence="2">CheA signal transduction histidine kinase</fullName>
    </submittedName>
</protein>
<dbReference type="InterPro" id="IPR036513">
    <property type="entry name" value="STAS_dom_sf"/>
</dbReference>
<dbReference type="SUPFAM" id="SSF52091">
    <property type="entry name" value="SpoIIaa-like"/>
    <property type="match status" value="1"/>
</dbReference>
<keyword evidence="2" id="KW-0418">Kinase</keyword>
<organism evidence="2 3">
    <name type="scientific">Sediminispirochaeta smaragdinae (strain DSM 11293 / JCM 15392 / SEBR 4228)</name>
    <name type="common">Spirochaeta smaragdinae</name>
    <dbReference type="NCBI Taxonomy" id="573413"/>
    <lineage>
        <taxon>Bacteria</taxon>
        <taxon>Pseudomonadati</taxon>
        <taxon>Spirochaetota</taxon>
        <taxon>Spirochaetia</taxon>
        <taxon>Spirochaetales</taxon>
        <taxon>Spirochaetaceae</taxon>
        <taxon>Sediminispirochaeta</taxon>
    </lineage>
</organism>
<dbReference type="KEGG" id="ssm:Spirs_1820"/>
<gene>
    <name evidence="2" type="ordered locus">Spirs_1820</name>
</gene>
<dbReference type="GO" id="GO:0016301">
    <property type="term" value="F:kinase activity"/>
    <property type="evidence" value="ECO:0007669"/>
    <property type="project" value="UniProtKB-KW"/>
</dbReference>
<dbReference type="InterPro" id="IPR002645">
    <property type="entry name" value="STAS_dom"/>
</dbReference>